<evidence type="ECO:0000256" key="2">
    <source>
        <dbReference type="ARBA" id="ARBA00007012"/>
    </source>
</evidence>
<dbReference type="EC" id="7.1.1.2" evidence="3 17"/>
<name>A0A286KAU4_9ANNE</name>
<keyword evidence="14 17" id="KW-0496">Mitochondrion</keyword>
<feature type="transmembrane region" description="Helical" evidence="17">
    <location>
        <begin position="7"/>
        <end position="23"/>
    </location>
</feature>
<keyword evidence="11 17" id="KW-1133">Transmembrane helix</keyword>
<feature type="transmembrane region" description="Helical" evidence="17">
    <location>
        <begin position="173"/>
        <end position="191"/>
    </location>
</feature>
<feature type="transmembrane region" description="Helical" evidence="17">
    <location>
        <begin position="87"/>
        <end position="110"/>
    </location>
</feature>
<comment type="similarity">
    <text evidence="2 17">Belongs to the complex I subunit 2 family.</text>
</comment>
<evidence type="ECO:0000256" key="12">
    <source>
        <dbReference type="ARBA" id="ARBA00023027"/>
    </source>
</evidence>
<keyword evidence="15 17" id="KW-0472">Membrane</keyword>
<dbReference type="EMBL" id="KU728878">
    <property type="protein sequence ID" value="AOR07175.1"/>
    <property type="molecule type" value="Genomic_DNA"/>
</dbReference>
<feature type="domain" description="NADH:quinone oxidoreductase/Mrp antiporter transmembrane" evidence="18">
    <location>
        <begin position="25"/>
        <end position="281"/>
    </location>
</feature>
<evidence type="ECO:0000256" key="3">
    <source>
        <dbReference type="ARBA" id="ARBA00012944"/>
    </source>
</evidence>
<feature type="transmembrane region" description="Helical" evidence="17">
    <location>
        <begin position="312"/>
        <end position="331"/>
    </location>
</feature>
<comment type="function">
    <text evidence="17">Core subunit of the mitochondrial membrane respiratory chain NADH dehydrogenase (Complex I) which catalyzes electron transfer from NADH through the respiratory chain, using ubiquinone as an electron acceptor. Essential for the catalytic activity and assembly of complex I.</text>
</comment>
<comment type="catalytic activity">
    <reaction evidence="16 17">
        <text>a ubiquinone + NADH + 5 H(+)(in) = a ubiquinol + NAD(+) + 4 H(+)(out)</text>
        <dbReference type="Rhea" id="RHEA:29091"/>
        <dbReference type="Rhea" id="RHEA-COMP:9565"/>
        <dbReference type="Rhea" id="RHEA-COMP:9566"/>
        <dbReference type="ChEBI" id="CHEBI:15378"/>
        <dbReference type="ChEBI" id="CHEBI:16389"/>
        <dbReference type="ChEBI" id="CHEBI:17976"/>
        <dbReference type="ChEBI" id="CHEBI:57540"/>
        <dbReference type="ChEBI" id="CHEBI:57945"/>
        <dbReference type="EC" id="7.1.1.2"/>
    </reaction>
</comment>
<organism evidence="19">
    <name type="scientific">Enchytraeus albidus</name>
    <dbReference type="NCBI Taxonomy" id="6390"/>
    <lineage>
        <taxon>Eukaryota</taxon>
        <taxon>Metazoa</taxon>
        <taxon>Spiralia</taxon>
        <taxon>Lophotrochozoa</taxon>
        <taxon>Annelida</taxon>
        <taxon>Clitellata</taxon>
        <taxon>Oligochaeta</taxon>
        <taxon>Enchytraeida</taxon>
        <taxon>Enchytraeidae</taxon>
        <taxon>Enchytraeus</taxon>
    </lineage>
</organism>
<comment type="subcellular location">
    <subcellularLocation>
        <location evidence="1 17">Mitochondrion inner membrane</location>
        <topology evidence="1 17">Multi-pass membrane protein</topology>
    </subcellularLocation>
</comment>
<accession>A0A286KAU4</accession>
<keyword evidence="9 17" id="KW-1278">Translocase</keyword>
<evidence type="ECO:0000256" key="4">
    <source>
        <dbReference type="ARBA" id="ARBA00021008"/>
    </source>
</evidence>
<dbReference type="InterPro" id="IPR001750">
    <property type="entry name" value="ND/Mrp_TM"/>
</dbReference>
<keyword evidence="5" id="KW-0813">Transport</keyword>
<keyword evidence="12 17" id="KW-0520">NAD</keyword>
<dbReference type="InterPro" id="IPR050175">
    <property type="entry name" value="Complex_I_Subunit_2"/>
</dbReference>
<feature type="transmembrane region" description="Helical" evidence="17">
    <location>
        <begin position="237"/>
        <end position="257"/>
    </location>
</feature>
<dbReference type="AlphaFoldDB" id="A0A286KAU4"/>
<evidence type="ECO:0000256" key="17">
    <source>
        <dbReference type="RuleBase" id="RU003403"/>
    </source>
</evidence>
<dbReference type="InterPro" id="IPR003917">
    <property type="entry name" value="NADH_UbQ_OxRdtase_chain2"/>
</dbReference>
<keyword evidence="10 17" id="KW-0249">Electron transport</keyword>
<evidence type="ECO:0000256" key="9">
    <source>
        <dbReference type="ARBA" id="ARBA00022967"/>
    </source>
</evidence>
<evidence type="ECO:0000259" key="18">
    <source>
        <dbReference type="Pfam" id="PF00361"/>
    </source>
</evidence>
<reference evidence="19" key="1">
    <citation type="journal article" date="2017" name="Proc. R. Soc. B">
        <title>Punctuated invasion of water, ice, snow and terrestrial ecozones by segmented worms (Oligochaeta: Enchytraeidae: Mesenchytraeus).</title>
        <authorList>
            <person name="Lang S.A."/>
            <person name="Saglam N."/>
            <person name="Kawash J."/>
            <person name="Shain D.H."/>
        </authorList>
    </citation>
    <scope>NUCLEOTIDE SEQUENCE</scope>
</reference>
<dbReference type="PRINTS" id="PR01436">
    <property type="entry name" value="NADHDHGNASE2"/>
</dbReference>
<dbReference type="GO" id="GO:0008137">
    <property type="term" value="F:NADH dehydrogenase (ubiquinone) activity"/>
    <property type="evidence" value="ECO:0007669"/>
    <property type="project" value="UniProtKB-EC"/>
</dbReference>
<dbReference type="GO" id="GO:0005743">
    <property type="term" value="C:mitochondrial inner membrane"/>
    <property type="evidence" value="ECO:0007669"/>
    <property type="project" value="UniProtKB-SubCell"/>
</dbReference>
<evidence type="ECO:0000256" key="8">
    <source>
        <dbReference type="ARBA" id="ARBA00022792"/>
    </source>
</evidence>
<feature type="transmembrane region" description="Helical" evidence="17">
    <location>
        <begin position="148"/>
        <end position="166"/>
    </location>
</feature>
<keyword evidence="6 17" id="KW-0679">Respiratory chain</keyword>
<protein>
    <recommendedName>
        <fullName evidence="4 17">NADH-ubiquinone oxidoreductase chain 2</fullName>
        <ecNumber evidence="3 17">7.1.1.2</ecNumber>
    </recommendedName>
</protein>
<dbReference type="PANTHER" id="PTHR46552:SF1">
    <property type="entry name" value="NADH-UBIQUINONE OXIDOREDUCTASE CHAIN 2"/>
    <property type="match status" value="1"/>
</dbReference>
<keyword evidence="13 17" id="KW-0830">Ubiquinone</keyword>
<evidence type="ECO:0000256" key="15">
    <source>
        <dbReference type="ARBA" id="ARBA00023136"/>
    </source>
</evidence>
<gene>
    <name evidence="19" type="primary">ND2</name>
</gene>
<evidence type="ECO:0000256" key="7">
    <source>
        <dbReference type="ARBA" id="ARBA00022692"/>
    </source>
</evidence>
<dbReference type="GO" id="GO:0006120">
    <property type="term" value="P:mitochondrial electron transport, NADH to ubiquinone"/>
    <property type="evidence" value="ECO:0007669"/>
    <property type="project" value="InterPro"/>
</dbReference>
<sequence>MMYYSPFLMINMLTLMTSTIMAISSTNWLMVWLAMELNLISFIPIMNNTYSFQETEASVKYLLIQALGSSLLIMSSLSLWFSHQIFINMNIMLLFSLLIKIGMAPCHLWYPSVMTSISWIPALILSTWQKIAPLSIMSFFLMSTSTNIMMILASMNALTGGLMGLNQSHLRTLMAYSSITHMGWMMALISNNMSMSTIIYFLFYSMLITPIFMMLYKMNTKTLSQMNSSSSNEKLQYMILPMLFLSLGGLPPLTGFFPKWFSIYLLTPSSMIMLFILIAGSLMNLYFYLNIVFSIMLSTSKNKSNWNKSNKLNYSLITYATLTMIPLIPLML</sequence>
<evidence type="ECO:0000256" key="5">
    <source>
        <dbReference type="ARBA" id="ARBA00022448"/>
    </source>
</evidence>
<feature type="transmembrane region" description="Helical" evidence="17">
    <location>
        <begin position="197"/>
        <end position="216"/>
    </location>
</feature>
<keyword evidence="8 17" id="KW-0999">Mitochondrion inner membrane</keyword>
<feature type="transmembrane region" description="Helical" evidence="17">
    <location>
        <begin position="263"/>
        <end position="291"/>
    </location>
</feature>
<evidence type="ECO:0000256" key="6">
    <source>
        <dbReference type="ARBA" id="ARBA00022660"/>
    </source>
</evidence>
<evidence type="ECO:0000256" key="10">
    <source>
        <dbReference type="ARBA" id="ARBA00022982"/>
    </source>
</evidence>
<evidence type="ECO:0000256" key="1">
    <source>
        <dbReference type="ARBA" id="ARBA00004448"/>
    </source>
</evidence>
<evidence type="ECO:0000256" key="16">
    <source>
        <dbReference type="ARBA" id="ARBA00049551"/>
    </source>
</evidence>
<dbReference type="PANTHER" id="PTHR46552">
    <property type="entry name" value="NADH-UBIQUINONE OXIDOREDUCTASE CHAIN 2"/>
    <property type="match status" value="1"/>
</dbReference>
<evidence type="ECO:0000256" key="13">
    <source>
        <dbReference type="ARBA" id="ARBA00023075"/>
    </source>
</evidence>
<dbReference type="Pfam" id="PF00361">
    <property type="entry name" value="Proton_antipo_M"/>
    <property type="match status" value="1"/>
</dbReference>
<evidence type="ECO:0000256" key="11">
    <source>
        <dbReference type="ARBA" id="ARBA00022989"/>
    </source>
</evidence>
<keyword evidence="7 17" id="KW-0812">Transmembrane</keyword>
<proteinExistence type="inferred from homology"/>
<evidence type="ECO:0000313" key="19">
    <source>
        <dbReference type="EMBL" id="AOR07175.1"/>
    </source>
</evidence>
<evidence type="ECO:0000256" key="14">
    <source>
        <dbReference type="ARBA" id="ARBA00023128"/>
    </source>
</evidence>
<geneLocation type="mitochondrion" evidence="19"/>